<dbReference type="Gene3D" id="3.40.190.10">
    <property type="entry name" value="Periplasmic binding protein-like II"/>
    <property type="match status" value="2"/>
</dbReference>
<dbReference type="RefSeq" id="WP_002600750.1">
    <property type="nucleotide sequence ID" value="NZ_QSON01000023.1"/>
</dbReference>
<dbReference type="PANTHER" id="PTHR43649">
    <property type="entry name" value="ARABINOSE-BINDING PROTEIN-RELATED"/>
    <property type="match status" value="1"/>
</dbReference>
<protein>
    <submittedName>
        <fullName evidence="2">ABC transporter substrate-binding protein</fullName>
    </submittedName>
</protein>
<reference evidence="2 3" key="1">
    <citation type="submission" date="2018-08" db="EMBL/GenBank/DDBJ databases">
        <title>A genome reference for cultivated species of the human gut microbiota.</title>
        <authorList>
            <person name="Zou Y."/>
            <person name="Xue W."/>
            <person name="Luo G."/>
        </authorList>
    </citation>
    <scope>NUCLEOTIDE SEQUENCE [LARGE SCALE GENOMIC DNA]</scope>
    <source>
        <strain evidence="2 3">TM09-12</strain>
    </source>
</reference>
<feature type="signal peptide" evidence="1">
    <location>
        <begin position="1"/>
        <end position="21"/>
    </location>
</feature>
<keyword evidence="1" id="KW-0732">Signal</keyword>
<dbReference type="PANTHER" id="PTHR43649:SF12">
    <property type="entry name" value="DIACETYLCHITOBIOSE BINDING PROTEIN DASA"/>
    <property type="match status" value="1"/>
</dbReference>
<dbReference type="PROSITE" id="PS51257">
    <property type="entry name" value="PROKAR_LIPOPROTEIN"/>
    <property type="match status" value="1"/>
</dbReference>
<proteinExistence type="predicted"/>
<evidence type="ECO:0000313" key="3">
    <source>
        <dbReference type="Proteomes" id="UP000263014"/>
    </source>
</evidence>
<organism evidence="2 3">
    <name type="scientific">Hungatella hathewayi</name>
    <dbReference type="NCBI Taxonomy" id="154046"/>
    <lineage>
        <taxon>Bacteria</taxon>
        <taxon>Bacillati</taxon>
        <taxon>Bacillota</taxon>
        <taxon>Clostridia</taxon>
        <taxon>Lachnospirales</taxon>
        <taxon>Lachnospiraceae</taxon>
        <taxon>Hungatella</taxon>
    </lineage>
</organism>
<sequence>MRAKRMAAAVLVAGMVLSSLTGCGSSAKTETGSSADTVNADGTPDLEMWGVNEGYLPVEKGGDVYNFYKDLTGVGIIQPYVEWNGGSNYQQQLNLKISAGEMPDIFLPVNGMEGDLIKNGALLDLTDLLSEKAPHLWNSVPERVWDIVRSYDPTGEGRIYGIPDVRPFTPYTGMIRQDWLDTLGLSMPTTQEEFVEVLRAFKTQDPNGNGAADELPTGGRQDAKWMDHLFAMYGVALQEGAPDWDIYDGELTYSAVTQNMKDALQFIHDLYEEGLVDPETLLNDKAAWDGKINSNRVGVTFRFAQDALLYAESMEAATGVKPNWVSMPAVNAPGYEGFYTTKQINGLAWVAKNTDDPEKIDAVMKVFDAYGNPDYWADFYYGIEGMHCETVDGKKKQKADDKTTQQKLVIMPANSLADLDFKIQLYEDMKTDDRAWAIDEAIKAMEDVQPYGKVIAGDGMPSSVYNGYADILNRTLYVEYASKIITGEYEIDKFDEFVEKWYASGGEQVTKAAREWYQKTLQ</sequence>
<dbReference type="EMBL" id="QSON01000023">
    <property type="protein sequence ID" value="RGI96524.1"/>
    <property type="molecule type" value="Genomic_DNA"/>
</dbReference>
<comment type="caution">
    <text evidence="2">The sequence shown here is derived from an EMBL/GenBank/DDBJ whole genome shotgun (WGS) entry which is preliminary data.</text>
</comment>
<name>A0A374P007_9FIRM</name>
<feature type="chain" id="PRO_5039576243" evidence="1">
    <location>
        <begin position="22"/>
        <end position="522"/>
    </location>
</feature>
<gene>
    <name evidence="2" type="ORF">DXD79_29415</name>
</gene>
<evidence type="ECO:0000313" key="2">
    <source>
        <dbReference type="EMBL" id="RGI96524.1"/>
    </source>
</evidence>
<dbReference type="Proteomes" id="UP000263014">
    <property type="component" value="Unassembled WGS sequence"/>
</dbReference>
<accession>A0A374P007</accession>
<evidence type="ECO:0000256" key="1">
    <source>
        <dbReference type="SAM" id="SignalP"/>
    </source>
</evidence>
<dbReference type="SUPFAM" id="SSF53850">
    <property type="entry name" value="Periplasmic binding protein-like II"/>
    <property type="match status" value="1"/>
</dbReference>
<dbReference type="AlphaFoldDB" id="A0A374P007"/>
<dbReference type="InterPro" id="IPR050490">
    <property type="entry name" value="Bact_solute-bd_prot1"/>
</dbReference>